<dbReference type="Proteomes" id="UP001595548">
    <property type="component" value="Unassembled WGS sequence"/>
</dbReference>
<reference evidence="3" key="1">
    <citation type="journal article" date="2019" name="Int. J. Syst. Evol. Microbiol.">
        <title>The Global Catalogue of Microorganisms (GCM) 10K type strain sequencing project: providing services to taxonomists for standard genome sequencing and annotation.</title>
        <authorList>
            <consortium name="The Broad Institute Genomics Platform"/>
            <consortium name="The Broad Institute Genome Sequencing Center for Infectious Disease"/>
            <person name="Wu L."/>
            <person name="Ma J."/>
        </authorList>
    </citation>
    <scope>NUCLEOTIDE SEQUENCE [LARGE SCALE GENOMIC DNA]</scope>
    <source>
        <strain evidence="3">KCTC 52141</strain>
    </source>
</reference>
<dbReference type="Gene3D" id="2.60.120.10">
    <property type="entry name" value="Jelly Rolls"/>
    <property type="match status" value="1"/>
</dbReference>
<dbReference type="PROSITE" id="PS50042">
    <property type="entry name" value="CNMP_BINDING_3"/>
    <property type="match status" value="1"/>
</dbReference>
<dbReference type="SMART" id="SM00100">
    <property type="entry name" value="cNMP"/>
    <property type="match status" value="1"/>
</dbReference>
<dbReference type="CDD" id="cd00038">
    <property type="entry name" value="CAP_ED"/>
    <property type="match status" value="1"/>
</dbReference>
<dbReference type="InterPro" id="IPR018490">
    <property type="entry name" value="cNMP-bd_dom_sf"/>
</dbReference>
<dbReference type="InterPro" id="IPR000595">
    <property type="entry name" value="cNMP-bd_dom"/>
</dbReference>
<dbReference type="PANTHER" id="PTHR10217:SF435">
    <property type="entry name" value="POTASSIUM VOLTAGE-GATED CHANNEL PROTEIN EAG"/>
    <property type="match status" value="1"/>
</dbReference>
<accession>A0ABV7HIZ3</accession>
<dbReference type="InterPro" id="IPR050818">
    <property type="entry name" value="KCNH_animal-type"/>
</dbReference>
<dbReference type="InterPro" id="IPR014710">
    <property type="entry name" value="RmlC-like_jellyroll"/>
</dbReference>
<sequence length="229" mass="26222">MEIKLIQKFQRETVDQLLSAIPFFKAVRQHDLGQFEVLLAHSRIITYRPGEVVVHRGDGDQSLYFLLKGCLAVYPNEALQGEPVNMITPGEVFGDLARLTHRPRSATIVADQKSREVMVFASDFGVFGELESHYPISLHTKLLYYRNTVHNLRWKLEVYRSMHPDSLLANEHRAIKLYTGPKDCLQELQSLHDQACKLAALLMSWNDRFGAINHEEPLVSDQLVKALDR</sequence>
<protein>
    <submittedName>
        <fullName evidence="2">Cyclic nucleotide-binding domain-containing protein</fullName>
    </submittedName>
</protein>
<evidence type="ECO:0000313" key="2">
    <source>
        <dbReference type="EMBL" id="MFC3153840.1"/>
    </source>
</evidence>
<evidence type="ECO:0000313" key="3">
    <source>
        <dbReference type="Proteomes" id="UP001595548"/>
    </source>
</evidence>
<gene>
    <name evidence="2" type="ORF">ACFOEB_01370</name>
</gene>
<keyword evidence="3" id="KW-1185">Reference proteome</keyword>
<name>A0ABV7HIZ3_9GAMM</name>
<proteinExistence type="predicted"/>
<feature type="domain" description="Cyclic nucleotide-binding" evidence="1">
    <location>
        <begin position="23"/>
        <end position="110"/>
    </location>
</feature>
<comment type="caution">
    <text evidence="2">The sequence shown here is derived from an EMBL/GenBank/DDBJ whole genome shotgun (WGS) entry which is preliminary data.</text>
</comment>
<dbReference type="RefSeq" id="WP_339616393.1">
    <property type="nucleotide sequence ID" value="NZ_AP031500.1"/>
</dbReference>
<evidence type="ECO:0000259" key="1">
    <source>
        <dbReference type="PROSITE" id="PS50042"/>
    </source>
</evidence>
<dbReference type="Pfam" id="PF00027">
    <property type="entry name" value="cNMP_binding"/>
    <property type="match status" value="1"/>
</dbReference>
<organism evidence="2 3">
    <name type="scientific">Gilvimarinus japonicus</name>
    <dbReference type="NCBI Taxonomy" id="1796469"/>
    <lineage>
        <taxon>Bacteria</taxon>
        <taxon>Pseudomonadati</taxon>
        <taxon>Pseudomonadota</taxon>
        <taxon>Gammaproteobacteria</taxon>
        <taxon>Cellvibrionales</taxon>
        <taxon>Cellvibrionaceae</taxon>
        <taxon>Gilvimarinus</taxon>
    </lineage>
</organism>
<dbReference type="SUPFAM" id="SSF51206">
    <property type="entry name" value="cAMP-binding domain-like"/>
    <property type="match status" value="1"/>
</dbReference>
<dbReference type="PANTHER" id="PTHR10217">
    <property type="entry name" value="VOLTAGE AND LIGAND GATED POTASSIUM CHANNEL"/>
    <property type="match status" value="1"/>
</dbReference>
<dbReference type="PRINTS" id="PR00103">
    <property type="entry name" value="CAMPKINASE"/>
</dbReference>
<dbReference type="EMBL" id="JBHRTL010000001">
    <property type="protein sequence ID" value="MFC3153840.1"/>
    <property type="molecule type" value="Genomic_DNA"/>
</dbReference>